<feature type="region of interest" description="Disordered" evidence="1">
    <location>
        <begin position="1"/>
        <end position="72"/>
    </location>
</feature>
<feature type="compositionally biased region" description="Low complexity" evidence="1">
    <location>
        <begin position="243"/>
        <end position="252"/>
    </location>
</feature>
<reference evidence="2" key="1">
    <citation type="submission" date="2017-07" db="EMBL/GenBank/DDBJ databases">
        <title>Taro Niue Genome Assembly and Annotation.</title>
        <authorList>
            <person name="Atibalentja N."/>
            <person name="Keating K."/>
            <person name="Fields C.J."/>
        </authorList>
    </citation>
    <scope>NUCLEOTIDE SEQUENCE</scope>
    <source>
        <strain evidence="2">Niue_2</strain>
        <tissue evidence="2">Leaf</tissue>
    </source>
</reference>
<gene>
    <name evidence="2" type="ORF">Taro_034869</name>
</gene>
<feature type="region of interest" description="Disordered" evidence="1">
    <location>
        <begin position="243"/>
        <end position="297"/>
    </location>
</feature>
<dbReference type="EMBL" id="NMUH01002793">
    <property type="protein sequence ID" value="MQM02104.1"/>
    <property type="molecule type" value="Genomic_DNA"/>
</dbReference>
<protein>
    <submittedName>
        <fullName evidence="2">Uncharacterized protein</fullName>
    </submittedName>
</protein>
<dbReference type="AlphaFoldDB" id="A0A843WD58"/>
<accession>A0A843WD58</accession>
<evidence type="ECO:0000313" key="2">
    <source>
        <dbReference type="EMBL" id="MQM02104.1"/>
    </source>
</evidence>
<evidence type="ECO:0000256" key="1">
    <source>
        <dbReference type="SAM" id="MobiDB-lite"/>
    </source>
</evidence>
<feature type="compositionally biased region" description="Polar residues" evidence="1">
    <location>
        <begin position="191"/>
        <end position="207"/>
    </location>
</feature>
<dbReference type="Proteomes" id="UP000652761">
    <property type="component" value="Unassembled WGS sequence"/>
</dbReference>
<proteinExistence type="predicted"/>
<sequence>MIPTVTTRPPGPPPGTLKFASPSTNSKIRKPFLGANPVRQNPTDHQKLGVKPRAQMEAPPRPNPSPRPTATRAPLLGKRWVRAPSFPGCPASPFPLLLPPSLSKGKISLELGARPSTAKIGQVMTKALAAELLHLSAATSPSRSHSGSTEVLAVRRLGVVHSRSWGRSILDLTGKGSEEIPAHGTKAPIQRSVQHVPSKSIGTRRNVQSLRGIPQGLAKHNSLLTQVQELTTLSSHCCYGATAASATRPTPSSRDDEPLAKGSRGGEPRKQGSVGITSPSSARAVGTSKIGNYPRKL</sequence>
<organism evidence="2 3">
    <name type="scientific">Colocasia esculenta</name>
    <name type="common">Wild taro</name>
    <name type="synonym">Arum esculentum</name>
    <dbReference type="NCBI Taxonomy" id="4460"/>
    <lineage>
        <taxon>Eukaryota</taxon>
        <taxon>Viridiplantae</taxon>
        <taxon>Streptophyta</taxon>
        <taxon>Embryophyta</taxon>
        <taxon>Tracheophyta</taxon>
        <taxon>Spermatophyta</taxon>
        <taxon>Magnoliopsida</taxon>
        <taxon>Liliopsida</taxon>
        <taxon>Araceae</taxon>
        <taxon>Aroideae</taxon>
        <taxon>Colocasieae</taxon>
        <taxon>Colocasia</taxon>
    </lineage>
</organism>
<name>A0A843WD58_COLES</name>
<feature type="compositionally biased region" description="Basic and acidic residues" evidence="1">
    <location>
        <begin position="253"/>
        <end position="270"/>
    </location>
</feature>
<feature type="region of interest" description="Disordered" evidence="1">
    <location>
        <begin position="176"/>
        <end position="207"/>
    </location>
</feature>
<evidence type="ECO:0000313" key="3">
    <source>
        <dbReference type="Proteomes" id="UP000652761"/>
    </source>
</evidence>
<comment type="caution">
    <text evidence="2">The sequence shown here is derived from an EMBL/GenBank/DDBJ whole genome shotgun (WGS) entry which is preliminary data.</text>
</comment>
<keyword evidence="3" id="KW-1185">Reference proteome</keyword>